<reference evidence="2" key="2">
    <citation type="submission" date="2023-05" db="EMBL/GenBank/DDBJ databases">
        <authorList>
            <consortium name="Lawrence Berkeley National Laboratory"/>
            <person name="Steindorff A."/>
            <person name="Hensen N."/>
            <person name="Bonometti L."/>
            <person name="Westerberg I."/>
            <person name="Brannstrom I.O."/>
            <person name="Guillou S."/>
            <person name="Cros-Aarteil S."/>
            <person name="Calhoun S."/>
            <person name="Haridas S."/>
            <person name="Kuo A."/>
            <person name="Mondo S."/>
            <person name="Pangilinan J."/>
            <person name="Riley R."/>
            <person name="Labutti K."/>
            <person name="Andreopoulos B."/>
            <person name="Lipzen A."/>
            <person name="Chen C."/>
            <person name="Yanf M."/>
            <person name="Daum C."/>
            <person name="Ng V."/>
            <person name="Clum A."/>
            <person name="Ohm R."/>
            <person name="Martin F."/>
            <person name="Silar P."/>
            <person name="Natvig D."/>
            <person name="Lalanne C."/>
            <person name="Gautier V."/>
            <person name="Ament-Velasquez S.L."/>
            <person name="Kruys A."/>
            <person name="Hutchinson M.I."/>
            <person name="Powell A.J."/>
            <person name="Barry K."/>
            <person name="Miller A.N."/>
            <person name="Grigoriev I.V."/>
            <person name="Debuchy R."/>
            <person name="Gladieux P."/>
            <person name="Thoren M.H."/>
            <person name="Johannesson H."/>
        </authorList>
    </citation>
    <scope>NUCLEOTIDE SEQUENCE</scope>
    <source>
        <strain evidence="2">CBS 532.94</strain>
    </source>
</reference>
<feature type="compositionally biased region" description="Basic and acidic residues" evidence="1">
    <location>
        <begin position="27"/>
        <end position="43"/>
    </location>
</feature>
<protein>
    <recommendedName>
        <fullName evidence="4">AT hook domain-containing protein</fullName>
    </recommendedName>
</protein>
<feature type="compositionally biased region" description="Polar residues" evidence="1">
    <location>
        <begin position="356"/>
        <end position="374"/>
    </location>
</feature>
<feature type="compositionally biased region" description="Low complexity" evidence="1">
    <location>
        <begin position="503"/>
        <end position="520"/>
    </location>
</feature>
<feature type="compositionally biased region" description="Basic and acidic residues" evidence="1">
    <location>
        <begin position="491"/>
        <end position="501"/>
    </location>
</feature>
<feature type="compositionally biased region" description="Polar residues" evidence="1">
    <location>
        <begin position="277"/>
        <end position="302"/>
    </location>
</feature>
<feature type="compositionally biased region" description="Polar residues" evidence="1">
    <location>
        <begin position="573"/>
        <end position="583"/>
    </location>
</feature>
<evidence type="ECO:0000313" key="3">
    <source>
        <dbReference type="Proteomes" id="UP001303760"/>
    </source>
</evidence>
<organism evidence="2 3">
    <name type="scientific">Achaetomium macrosporum</name>
    <dbReference type="NCBI Taxonomy" id="79813"/>
    <lineage>
        <taxon>Eukaryota</taxon>
        <taxon>Fungi</taxon>
        <taxon>Dikarya</taxon>
        <taxon>Ascomycota</taxon>
        <taxon>Pezizomycotina</taxon>
        <taxon>Sordariomycetes</taxon>
        <taxon>Sordariomycetidae</taxon>
        <taxon>Sordariales</taxon>
        <taxon>Chaetomiaceae</taxon>
        <taxon>Achaetomium</taxon>
    </lineage>
</organism>
<sequence length="663" mass="71423">MRLRREVLDSEDELGGLSDGSDFGDGDGCKETEAPRDEPHSNESLDAAHTAETHSTDPSFFQRVYDEQQDAVDVREVVPDTAPAGPAASAWTEVSSAPTPRHKPQAKDHSSLTSITDPASSSRRSRRIRAPPQAEAIDLTDITTPRKEAASGESEVWEVPTSARSQRATRTYGKRKTARQQLSLQDETQNMPPSQDPYAFPESTPPARKKTRRGTPSSSALGQDSSPVMLVPTEEPAGSDRRTRSRGRRKADSGVESSMPDAAPLLFVTQSALTASQKQEYRVVSQSSQAMPEGPGTSSPAQQFEAGEMHTYKSSMATTIAYPTPSRIGSSRRVADETDESNGDHVGRVSPAQGLDDQQSSPDVLTDMTANMSSRSKRSRTKAVPSTRLTSSGLEPPPSTRRSKRRRVVQGDDTWQLDPLAAFQECHDGQDPPNADLEGEGGDAAVRPGLGTNDGLSEPPGVEPNDAEPVETPISPPKAVPKKRGRKKKASQTDEPPRDTDQPTPAEAEPAPAPTETAEPPAKRKRGRPRKSDTAKSQVELAEEPEQQHAGDVQGEAETDVSPHPPQRPLSEVSRNSQPTSQPELLPAAVAKDNSDSGGEGKENDVSSTTQGPVTKDAKTKEDTDQKQPKLGILNPPQKVQYRVGLSKRSRIAPLLKSLKKPV</sequence>
<accession>A0AAN7CHE5</accession>
<evidence type="ECO:0000256" key="1">
    <source>
        <dbReference type="SAM" id="MobiDB-lite"/>
    </source>
</evidence>
<dbReference type="Proteomes" id="UP001303760">
    <property type="component" value="Unassembled WGS sequence"/>
</dbReference>
<proteinExistence type="predicted"/>
<comment type="caution">
    <text evidence="2">The sequence shown here is derived from an EMBL/GenBank/DDBJ whole genome shotgun (WGS) entry which is preliminary data.</text>
</comment>
<reference evidence="2" key="1">
    <citation type="journal article" date="2023" name="Mol. Phylogenet. Evol.">
        <title>Genome-scale phylogeny and comparative genomics of the fungal order Sordariales.</title>
        <authorList>
            <person name="Hensen N."/>
            <person name="Bonometti L."/>
            <person name="Westerberg I."/>
            <person name="Brannstrom I.O."/>
            <person name="Guillou S."/>
            <person name="Cros-Aarteil S."/>
            <person name="Calhoun S."/>
            <person name="Haridas S."/>
            <person name="Kuo A."/>
            <person name="Mondo S."/>
            <person name="Pangilinan J."/>
            <person name="Riley R."/>
            <person name="LaButti K."/>
            <person name="Andreopoulos B."/>
            <person name="Lipzen A."/>
            <person name="Chen C."/>
            <person name="Yan M."/>
            <person name="Daum C."/>
            <person name="Ng V."/>
            <person name="Clum A."/>
            <person name="Steindorff A."/>
            <person name="Ohm R.A."/>
            <person name="Martin F."/>
            <person name="Silar P."/>
            <person name="Natvig D.O."/>
            <person name="Lalanne C."/>
            <person name="Gautier V."/>
            <person name="Ament-Velasquez S.L."/>
            <person name="Kruys A."/>
            <person name="Hutchinson M.I."/>
            <person name="Powell A.J."/>
            <person name="Barry K."/>
            <person name="Miller A.N."/>
            <person name="Grigoriev I.V."/>
            <person name="Debuchy R."/>
            <person name="Gladieux P."/>
            <person name="Hiltunen Thoren M."/>
            <person name="Johannesson H."/>
        </authorList>
    </citation>
    <scope>NUCLEOTIDE SEQUENCE</scope>
    <source>
        <strain evidence="2">CBS 532.94</strain>
    </source>
</reference>
<feature type="compositionally biased region" description="Basic and acidic residues" evidence="1">
    <location>
        <begin position="593"/>
        <end position="605"/>
    </location>
</feature>
<feature type="region of interest" description="Disordered" evidence="1">
    <location>
        <begin position="1"/>
        <end position="263"/>
    </location>
</feature>
<feature type="compositionally biased region" description="Polar residues" evidence="1">
    <location>
        <begin position="179"/>
        <end position="193"/>
    </location>
</feature>
<feature type="compositionally biased region" description="Basic and acidic residues" evidence="1">
    <location>
        <begin position="616"/>
        <end position="628"/>
    </location>
</feature>
<dbReference type="EMBL" id="MU860011">
    <property type="protein sequence ID" value="KAK4242158.1"/>
    <property type="molecule type" value="Genomic_DNA"/>
</dbReference>
<feature type="region of interest" description="Disordered" evidence="1">
    <location>
        <begin position="277"/>
        <end position="651"/>
    </location>
</feature>
<evidence type="ECO:0000313" key="2">
    <source>
        <dbReference type="EMBL" id="KAK4242158.1"/>
    </source>
</evidence>
<keyword evidence="3" id="KW-1185">Reference proteome</keyword>
<evidence type="ECO:0008006" key="4">
    <source>
        <dbReference type="Google" id="ProtNLM"/>
    </source>
</evidence>
<gene>
    <name evidence="2" type="ORF">C8A03DRAFT_11575</name>
</gene>
<dbReference type="AlphaFoldDB" id="A0AAN7CHE5"/>
<feature type="compositionally biased region" description="Polar residues" evidence="1">
    <location>
        <begin position="214"/>
        <end position="226"/>
    </location>
</feature>
<feature type="compositionally biased region" description="Basic residues" evidence="1">
    <location>
        <begin position="480"/>
        <end position="490"/>
    </location>
</feature>
<name>A0AAN7CHE5_9PEZI</name>